<feature type="coiled-coil region" evidence="1">
    <location>
        <begin position="258"/>
        <end position="285"/>
    </location>
</feature>
<dbReference type="Pfam" id="PF00476">
    <property type="entry name" value="DNA_pol_A"/>
    <property type="match status" value="2"/>
</dbReference>
<dbReference type="Gene3D" id="3.30.70.370">
    <property type="match status" value="1"/>
</dbReference>
<dbReference type="GO" id="GO:0003887">
    <property type="term" value="F:DNA-directed DNA polymerase activity"/>
    <property type="evidence" value="ECO:0007669"/>
    <property type="project" value="UniProtKB-KW"/>
</dbReference>
<evidence type="ECO:0000259" key="2">
    <source>
        <dbReference type="SMART" id="SM00482"/>
    </source>
</evidence>
<dbReference type="InterPro" id="IPR002298">
    <property type="entry name" value="DNA_polymerase_A"/>
</dbReference>
<dbReference type="Gene3D" id="1.20.1060.10">
    <property type="entry name" value="Taq DNA Polymerase, Chain T, domain 4"/>
    <property type="match status" value="2"/>
</dbReference>
<name>A0A0B1TH56_OESDE</name>
<dbReference type="OrthoDB" id="2320933at2759"/>
<dbReference type="PRINTS" id="PR00868">
    <property type="entry name" value="DNAPOLI"/>
</dbReference>
<dbReference type="Gene3D" id="1.10.150.20">
    <property type="entry name" value="5' to 3' exonuclease, C-terminal subdomain"/>
    <property type="match status" value="1"/>
</dbReference>
<accession>A0A0B1TH56</accession>
<keyword evidence="4" id="KW-1185">Reference proteome</keyword>
<reference evidence="3 4" key="1">
    <citation type="submission" date="2014-03" db="EMBL/GenBank/DDBJ databases">
        <title>Draft genome of the hookworm Oesophagostomum dentatum.</title>
        <authorList>
            <person name="Mitreva M."/>
        </authorList>
    </citation>
    <scope>NUCLEOTIDE SEQUENCE [LARGE SCALE GENOMIC DNA]</scope>
    <source>
        <strain evidence="3 4">OD-Hann</strain>
    </source>
</reference>
<sequence>MGKAPRRERPVIRADSSEFSEELDVNDVCRNKSAWNQFIKTSSMWSRVGAALATKRRSTVEDGVVHGISLCPFDGTPHYIPLSEEYFPGSFERHPNENSYAAILGNGAEEALCPSSTPSQSISLEERISCVSSILQSCEVSFVDALRDCYLLWRSFKLMVSRPVSISYLAFLAHLRDGERPLQIRDIAAKFEWDLNVGKFLRMNPRINSAAQSYLASRLVERLSPLVVECSSKESLQLEIHSLQAVNNLCLGGFLFDSALSKSLVQKLKRRTEELEQECFELAGRNFNLDSPSQVAQVYLKNILKLKLLSAILGNGAEEALCPSSTPSQSISLEERISCVSSILQSCEISFVDALRDCYLLWRSFKLMVSRPVSISYLAFLAHLRDGERPLQIRDIAAKFEWDLNVGKFLRMNPRISSAAQSYLASRLVERLSPLVVECSSKESLQLEIHSLQAVNNLCLGGFLFDSALSKSLVQKLKRRTEELEQECFELAGRNFNMDSPSQVAQVLFSRLHLPHPGGSSSKSHMSTNKAILEQMKSQHPIVEKILEYRHLRHAITQCIVPLQRFVSDDGMVRTQCEMCTSTGRILCMEPNLQTVPKETVLDGITPRHLFKAQKGCVLLSADYSQLELRVLAHLSGDPSLIEHLSDGRDMFEELSKKWEVSRESVKRVCYGIIYEVRSYINDTREKGINEGFVTTFLGRRRVTSNAKGRQKDIARDDRQSINYTVQGTASEVFKKALVRLEETRKGSTRIVLPIHDEIIIECTAKDENKVAKWMRDCLENVFPEFKVPLPVKIRSGPNWGSLTLRK</sequence>
<dbReference type="EMBL" id="KN550219">
    <property type="protein sequence ID" value="KHJ94725.1"/>
    <property type="molecule type" value="Genomic_DNA"/>
</dbReference>
<dbReference type="GO" id="GO:0006261">
    <property type="term" value="P:DNA-templated DNA replication"/>
    <property type="evidence" value="ECO:0007669"/>
    <property type="project" value="InterPro"/>
</dbReference>
<dbReference type="PANTHER" id="PTHR10133">
    <property type="entry name" value="DNA POLYMERASE I"/>
    <property type="match status" value="1"/>
</dbReference>
<proteinExistence type="predicted"/>
<keyword evidence="1" id="KW-0175">Coiled coil</keyword>
<evidence type="ECO:0000313" key="4">
    <source>
        <dbReference type="Proteomes" id="UP000053660"/>
    </source>
</evidence>
<feature type="domain" description="DNA-directed DNA polymerase family A palm" evidence="2">
    <location>
        <begin position="604"/>
        <end position="767"/>
    </location>
</feature>
<protein>
    <submittedName>
        <fullName evidence="3">DNA-directed DNA polymerase</fullName>
    </submittedName>
</protein>
<keyword evidence="3" id="KW-0239">DNA-directed DNA polymerase</keyword>
<organism evidence="3 4">
    <name type="scientific">Oesophagostomum dentatum</name>
    <name type="common">Nodular worm</name>
    <dbReference type="NCBI Taxonomy" id="61180"/>
    <lineage>
        <taxon>Eukaryota</taxon>
        <taxon>Metazoa</taxon>
        <taxon>Ecdysozoa</taxon>
        <taxon>Nematoda</taxon>
        <taxon>Chromadorea</taxon>
        <taxon>Rhabditida</taxon>
        <taxon>Rhabditina</taxon>
        <taxon>Rhabditomorpha</taxon>
        <taxon>Strongyloidea</taxon>
        <taxon>Strongylidae</taxon>
        <taxon>Oesophagostomum</taxon>
    </lineage>
</organism>
<evidence type="ECO:0000256" key="1">
    <source>
        <dbReference type="SAM" id="Coils"/>
    </source>
</evidence>
<keyword evidence="3" id="KW-0548">Nucleotidyltransferase</keyword>
<dbReference type="PANTHER" id="PTHR10133:SF62">
    <property type="entry name" value="DNA POLYMERASE THETA"/>
    <property type="match status" value="1"/>
</dbReference>
<gene>
    <name evidence="3" type="ORF">OESDEN_05343</name>
</gene>
<dbReference type="GO" id="GO:0003677">
    <property type="term" value="F:DNA binding"/>
    <property type="evidence" value="ECO:0007669"/>
    <property type="project" value="InterPro"/>
</dbReference>
<dbReference type="GO" id="GO:0097681">
    <property type="term" value="P:double-strand break repair via alternative nonhomologous end joining"/>
    <property type="evidence" value="ECO:0007669"/>
    <property type="project" value="TreeGrafter"/>
</dbReference>
<dbReference type="Proteomes" id="UP000053660">
    <property type="component" value="Unassembled WGS sequence"/>
</dbReference>
<dbReference type="SMART" id="SM00482">
    <property type="entry name" value="POLAc"/>
    <property type="match status" value="1"/>
</dbReference>
<dbReference type="InterPro" id="IPR001098">
    <property type="entry name" value="DNA-dir_DNA_pol_A_palm_dom"/>
</dbReference>
<feature type="coiled-coil region" evidence="1">
    <location>
        <begin position="467"/>
        <end position="494"/>
    </location>
</feature>
<dbReference type="AlphaFoldDB" id="A0A0B1TH56"/>
<keyword evidence="3" id="KW-0808">Transferase</keyword>
<dbReference type="SUPFAM" id="SSF56672">
    <property type="entry name" value="DNA/RNA polymerases"/>
    <property type="match status" value="2"/>
</dbReference>
<dbReference type="InterPro" id="IPR043502">
    <property type="entry name" value="DNA/RNA_pol_sf"/>
</dbReference>
<evidence type="ECO:0000313" key="3">
    <source>
        <dbReference type="EMBL" id="KHJ94725.1"/>
    </source>
</evidence>